<sequence precursor="true">MRLLLLKLFFCALLSSTLSYGQNLRGEPFAFYGEEQSLANVLTAIATHARLGVRIHEDIDADFSGHLKQRTAEDALNYLAASYDLVWYNDGSTLYVDPINALETKLFHLNHLAARQVKRTMQSLSIWDARFEWRALPDEAILMVSGPPRYLELTDETIALLKQQRETTDQDNLSVKIFALTHASATDRRVTLRGEDITLPGVATLLQGLLTGGGATEGGGSELTTFNDGFQNGRTLEDDRVSRENRASLNNGTSVNNSSYRSRSFNSDAFQREAFSSENTFNSKNTLSSENTFRSENAIRHGRSVSQLQRREVGAQRARGVNGAPHPQAAIYADPGSNSVIVQDYASRLALYADLIAQLDQAKPQLEISLLIIDLTANSLRDLGVDWTVATRQTGRGLLDLVLPGASAVAAETLGQTNADFLATVSALESQGKARVTSRPAVVTENGMEALLDNNETFFVRVQGERVASLEQITFGTLLQVVPRIVESTKNADSPLVSLDVTIEDASRLADGGVDALPSIRNTQISTRSSVPNGGSLLIGGYYREATTSNRNGVPILGKLPVLGNLFSHTGDNNSQLVRLFMLSPRILSDSVFTQSENYSENSTLTHSQQIRQLADLSNYNPEINRLRYNGVCESALSARQRRNQYRKDNIATRIMPCDNTDNDKSNETYRVVPL</sequence>
<dbReference type="GO" id="GO:0030254">
    <property type="term" value="P:protein secretion by the type III secretion system"/>
    <property type="evidence" value="ECO:0007669"/>
    <property type="project" value="UniProtKB-UniRule"/>
</dbReference>
<feature type="domain" description="NolW-like" evidence="13">
    <location>
        <begin position="175"/>
        <end position="365"/>
    </location>
</feature>
<evidence type="ECO:0000259" key="13">
    <source>
        <dbReference type="Pfam" id="PF03958"/>
    </source>
</evidence>
<dbReference type="GO" id="GO:0015627">
    <property type="term" value="C:type II protein secretion system complex"/>
    <property type="evidence" value="ECO:0007669"/>
    <property type="project" value="TreeGrafter"/>
</dbReference>
<dbReference type="InterPro" id="IPR050810">
    <property type="entry name" value="Bact_Secretion_Sys_Channel"/>
</dbReference>
<dbReference type="PANTHER" id="PTHR30332">
    <property type="entry name" value="PROBABLE GENERAL SECRETION PATHWAY PROTEIN D"/>
    <property type="match status" value="1"/>
</dbReference>
<dbReference type="Proteomes" id="UP001156870">
    <property type="component" value="Unassembled WGS sequence"/>
</dbReference>
<keyword evidence="7 9" id="KW-0472">Membrane</keyword>
<evidence type="ECO:0000256" key="10">
    <source>
        <dbReference type="RuleBase" id="RU004004"/>
    </source>
</evidence>
<dbReference type="InterPro" id="IPR003522">
    <property type="entry name" value="T3SS_OM_pore_YscC"/>
</dbReference>
<comment type="subcellular location">
    <subcellularLocation>
        <location evidence="1 9 10">Cell outer membrane</location>
    </subcellularLocation>
</comment>
<evidence type="ECO:0000256" key="5">
    <source>
        <dbReference type="ARBA" id="ARBA00022927"/>
    </source>
</evidence>
<proteinExistence type="inferred from homology"/>
<dbReference type="Pfam" id="PF03958">
    <property type="entry name" value="Secretin_N"/>
    <property type="match status" value="2"/>
</dbReference>
<dbReference type="RefSeq" id="WP_232593681.1">
    <property type="nucleotide sequence ID" value="NZ_BSPD01000017.1"/>
</dbReference>
<keyword evidence="4 9" id="KW-0732">Signal</keyword>
<dbReference type="GO" id="GO:0030257">
    <property type="term" value="C:type III protein secretion system complex"/>
    <property type="evidence" value="ECO:0007669"/>
    <property type="project" value="UniProtKB-UniRule"/>
</dbReference>
<dbReference type="PANTHER" id="PTHR30332:SF5">
    <property type="entry name" value="SPI-1 TYPE 3 SECRETION SYSTEM SECRETIN"/>
    <property type="match status" value="1"/>
</dbReference>
<feature type="signal peptide" evidence="9">
    <location>
        <begin position="1"/>
        <end position="21"/>
    </location>
</feature>
<reference evidence="14 15" key="1">
    <citation type="journal article" date="2014" name="Int. J. Syst. Evol. Microbiol.">
        <title>Complete genome sequence of Corynebacterium casei LMG S-19264T (=DSM 44701T), isolated from a smear-ripened cheese.</title>
        <authorList>
            <consortium name="US DOE Joint Genome Institute (JGI-PGF)"/>
            <person name="Walter F."/>
            <person name="Albersmeier A."/>
            <person name="Kalinowski J."/>
            <person name="Ruckert C."/>
        </authorList>
    </citation>
    <scope>NUCLEOTIDE SEQUENCE [LARGE SCALE GENOMIC DNA]</scope>
    <source>
        <strain evidence="14 15">NBRC 110095</strain>
    </source>
</reference>
<dbReference type="InterPro" id="IPR038591">
    <property type="entry name" value="NolW-like_sf"/>
</dbReference>
<evidence type="ECO:0000256" key="3">
    <source>
        <dbReference type="ARBA" id="ARBA00022448"/>
    </source>
</evidence>
<dbReference type="HAMAP" id="MF_02219">
    <property type="entry name" value="Type_III_secretin"/>
    <property type="match status" value="1"/>
</dbReference>
<dbReference type="Pfam" id="PF00263">
    <property type="entry name" value="Secretin"/>
    <property type="match status" value="1"/>
</dbReference>
<comment type="caution">
    <text evidence="14">The sequence shown here is derived from an EMBL/GenBank/DDBJ whole genome shotgun (WGS) entry which is preliminary data.</text>
</comment>
<gene>
    <name evidence="9" type="primary">sctC</name>
    <name evidence="14" type="ORF">GCM10007877_04020</name>
</gene>
<accession>A0AA37T460</accession>
<dbReference type="NCBIfam" id="TIGR02516">
    <property type="entry name" value="type_III_yscC"/>
    <property type="match status" value="1"/>
</dbReference>
<evidence type="ECO:0000256" key="4">
    <source>
        <dbReference type="ARBA" id="ARBA00022729"/>
    </source>
</evidence>
<keyword evidence="15" id="KW-1185">Reference proteome</keyword>
<evidence type="ECO:0000256" key="1">
    <source>
        <dbReference type="ARBA" id="ARBA00004442"/>
    </source>
</evidence>
<feature type="region of interest" description="Disordered" evidence="11">
    <location>
        <begin position="216"/>
        <end position="262"/>
    </location>
</feature>
<dbReference type="PRINTS" id="PR01337">
    <property type="entry name" value="TYPE3OMGPROT"/>
</dbReference>
<evidence type="ECO:0000256" key="11">
    <source>
        <dbReference type="SAM" id="MobiDB-lite"/>
    </source>
</evidence>
<evidence type="ECO:0000256" key="7">
    <source>
        <dbReference type="ARBA" id="ARBA00023136"/>
    </source>
</evidence>
<keyword evidence="8 9" id="KW-0998">Cell outer membrane</keyword>
<evidence type="ECO:0000313" key="15">
    <source>
        <dbReference type="Proteomes" id="UP001156870"/>
    </source>
</evidence>
<keyword evidence="3 9" id="KW-0813">Transport</keyword>
<keyword evidence="5 9" id="KW-0653">Protein transport</keyword>
<feature type="compositionally biased region" description="Basic and acidic residues" evidence="11">
    <location>
        <begin position="235"/>
        <end position="246"/>
    </location>
</feature>
<feature type="region of interest" description="Disordered" evidence="11">
    <location>
        <begin position="293"/>
        <end position="326"/>
    </location>
</feature>
<comment type="subunit">
    <text evidence="9">The core secretion machinery of the T3SS is composed of approximately 20 different proteins, including cytoplasmic components, a base, an export apparatus and a needle. This subunit is part of the base, which anchors the injectisome in the bacterial cell envelope. Forms a stable homooligomeric complex.</text>
</comment>
<feature type="chain" id="PRO_5041495030" description="Type 3 secretion system secretin" evidence="9">
    <location>
        <begin position="22"/>
        <end position="675"/>
    </location>
</feature>
<dbReference type="EMBL" id="BSPD01000017">
    <property type="protein sequence ID" value="GLS24688.1"/>
    <property type="molecule type" value="Genomic_DNA"/>
</dbReference>
<organism evidence="14 15">
    <name type="scientific">Marinibactrum halimedae</name>
    <dbReference type="NCBI Taxonomy" id="1444977"/>
    <lineage>
        <taxon>Bacteria</taxon>
        <taxon>Pseudomonadati</taxon>
        <taxon>Pseudomonadota</taxon>
        <taxon>Gammaproteobacteria</taxon>
        <taxon>Cellvibrionales</taxon>
        <taxon>Cellvibrionaceae</taxon>
        <taxon>Marinibactrum</taxon>
    </lineage>
</organism>
<name>A0AA37T460_9GAMM</name>
<evidence type="ECO:0000256" key="6">
    <source>
        <dbReference type="ARBA" id="ARBA00023010"/>
    </source>
</evidence>
<dbReference type="GO" id="GO:0009279">
    <property type="term" value="C:cell outer membrane"/>
    <property type="evidence" value="ECO:0007669"/>
    <property type="project" value="UniProtKB-SubCell"/>
</dbReference>
<evidence type="ECO:0000256" key="8">
    <source>
        <dbReference type="ARBA" id="ARBA00023237"/>
    </source>
</evidence>
<dbReference type="Gene3D" id="3.55.50.30">
    <property type="match status" value="1"/>
</dbReference>
<dbReference type="AlphaFoldDB" id="A0AA37T460"/>
<protein>
    <recommendedName>
        <fullName evidence="9">Type 3 secretion system secretin</fullName>
        <shortName evidence="9">T3SS secretin</shortName>
    </recommendedName>
</protein>
<dbReference type="InterPro" id="IPR004845">
    <property type="entry name" value="T2SS_GspD_CS"/>
</dbReference>
<evidence type="ECO:0000256" key="2">
    <source>
        <dbReference type="ARBA" id="ARBA00007032"/>
    </source>
</evidence>
<evidence type="ECO:0000256" key="9">
    <source>
        <dbReference type="HAMAP-Rule" id="MF_02219"/>
    </source>
</evidence>
<dbReference type="InterPro" id="IPR005644">
    <property type="entry name" value="NolW-like"/>
</dbReference>
<dbReference type="Gene3D" id="3.30.1370.120">
    <property type="match status" value="2"/>
</dbReference>
<dbReference type="InterPro" id="IPR004846">
    <property type="entry name" value="T2SS/T3SS_dom"/>
</dbReference>
<dbReference type="PROSITE" id="PS00875">
    <property type="entry name" value="T2SP_D"/>
    <property type="match status" value="1"/>
</dbReference>
<comment type="similarity">
    <text evidence="2 9">Belongs to the bacterial secretin family. T3SS SctC subfamily.</text>
</comment>
<comment type="function">
    <text evidence="9">Component of the type III secretion system (T3SS), also called injectisome, which is used to inject bacterial effector proteins into eukaryotic host cells. Forms a ring-shaped multimeric structure with an apparent central pore in the outer membrane.</text>
</comment>
<evidence type="ECO:0000259" key="12">
    <source>
        <dbReference type="Pfam" id="PF00263"/>
    </source>
</evidence>
<feature type="domain" description="Type II/III secretion system secretin-like" evidence="12">
    <location>
        <begin position="427"/>
        <end position="588"/>
    </location>
</feature>
<evidence type="ECO:0000313" key="14">
    <source>
        <dbReference type="EMBL" id="GLS24688.1"/>
    </source>
</evidence>
<keyword evidence="6 9" id="KW-0811">Translocation</keyword>
<feature type="domain" description="NolW-like" evidence="13">
    <location>
        <begin position="104"/>
        <end position="162"/>
    </location>
</feature>